<name>A0A1I4WXP2_9GAMM</name>
<dbReference type="OrthoDB" id="6638208at2"/>
<dbReference type="EMBL" id="FOVG01000001">
    <property type="protein sequence ID" value="SFN18205.1"/>
    <property type="molecule type" value="Genomic_DNA"/>
</dbReference>
<evidence type="ECO:0000313" key="3">
    <source>
        <dbReference type="Proteomes" id="UP000198968"/>
    </source>
</evidence>
<keyword evidence="1" id="KW-1133">Transmembrane helix</keyword>
<organism evidence="2 3">
    <name type="scientific">Candidatus Pantoea varia</name>
    <dbReference type="NCBI Taxonomy" id="1881036"/>
    <lineage>
        <taxon>Bacteria</taxon>
        <taxon>Pseudomonadati</taxon>
        <taxon>Pseudomonadota</taxon>
        <taxon>Gammaproteobacteria</taxon>
        <taxon>Enterobacterales</taxon>
        <taxon>Erwiniaceae</taxon>
        <taxon>Pantoea</taxon>
    </lineage>
</organism>
<feature type="transmembrane region" description="Helical" evidence="1">
    <location>
        <begin position="36"/>
        <end position="60"/>
    </location>
</feature>
<accession>A0A1I4WXP2</accession>
<keyword evidence="1" id="KW-0812">Transmembrane</keyword>
<dbReference type="RefSeq" id="WP_090959340.1">
    <property type="nucleotide sequence ID" value="NZ_FOVG01000001.1"/>
</dbReference>
<reference evidence="3" key="1">
    <citation type="submission" date="2016-10" db="EMBL/GenBank/DDBJ databases">
        <authorList>
            <person name="Varghese N."/>
            <person name="Submissions S."/>
        </authorList>
    </citation>
    <scope>NUCLEOTIDE SEQUENCE [LARGE SCALE GENOMIC DNA]</scope>
    <source>
        <strain evidence="3">OV426</strain>
    </source>
</reference>
<evidence type="ECO:0000256" key="1">
    <source>
        <dbReference type="SAM" id="Phobius"/>
    </source>
</evidence>
<evidence type="ECO:0000313" key="2">
    <source>
        <dbReference type="EMBL" id="SFN18205.1"/>
    </source>
</evidence>
<keyword evidence="1" id="KW-0472">Membrane</keyword>
<protein>
    <submittedName>
        <fullName evidence="2">Uncharacterized protein</fullName>
    </submittedName>
</protein>
<sequence length="236" mass="26867">MNRVNQIVSILSKMESHTPFALVKSKKKTSIKIQNYSLFGCLLCLLLLGALIILCLTFNIDKKSVEIYAILLLIMNHIFGIICLSTPIVADMNFFFNMRKEVLNDFQIEINHDEKNVEQLDHYSIPELEYATYWLNLKIERFKARISDFFGTKTAIISILGLSYSAVQSLGGFEKIGNILFKGLFDTNVANIISILGLFFLLGISLGAIVMKNIINHFEYLKNILALAKQRKKEFS</sequence>
<proteinExistence type="predicted"/>
<keyword evidence="3" id="KW-1185">Reference proteome</keyword>
<dbReference type="Proteomes" id="UP000198968">
    <property type="component" value="Unassembled WGS sequence"/>
</dbReference>
<dbReference type="AlphaFoldDB" id="A0A1I4WXP2"/>
<gene>
    <name evidence="2" type="ORF">SAMN05428971_0395</name>
</gene>
<feature type="transmembrane region" description="Helical" evidence="1">
    <location>
        <begin position="66"/>
        <end position="90"/>
    </location>
</feature>
<feature type="transmembrane region" description="Helical" evidence="1">
    <location>
        <begin position="190"/>
        <end position="211"/>
    </location>
</feature>
<feature type="transmembrane region" description="Helical" evidence="1">
    <location>
        <begin position="150"/>
        <end position="170"/>
    </location>
</feature>